<evidence type="ECO:0000313" key="2">
    <source>
        <dbReference type="EMBL" id="QEH32612.1"/>
    </source>
</evidence>
<evidence type="ECO:0000313" key="3">
    <source>
        <dbReference type="Proteomes" id="UP000324233"/>
    </source>
</evidence>
<dbReference type="InterPro" id="IPR036736">
    <property type="entry name" value="ACP-like_sf"/>
</dbReference>
<sequence>MNAVQTEAEILDDLRGIFRDALGVDPVAPIEPSTRFFADLGLASIDAVVLGEAIQAHLGRPLPFDAFLAELGRREQRDLLIAELVAFLRDHS</sequence>
<dbReference type="OrthoDB" id="278306at2"/>
<dbReference type="Pfam" id="PF00550">
    <property type="entry name" value="PP-binding"/>
    <property type="match status" value="1"/>
</dbReference>
<dbReference type="AlphaFoldDB" id="A0A5B9VWK3"/>
<dbReference type="RefSeq" id="WP_148591921.1">
    <property type="nucleotide sequence ID" value="NZ_CP042997.1"/>
</dbReference>
<dbReference type="SUPFAM" id="SSF47336">
    <property type="entry name" value="ACP-like"/>
    <property type="match status" value="1"/>
</dbReference>
<dbReference type="KEGG" id="agv:OJF2_10910"/>
<dbReference type="PROSITE" id="PS50075">
    <property type="entry name" value="CARRIER"/>
    <property type="match status" value="1"/>
</dbReference>
<proteinExistence type="predicted"/>
<feature type="domain" description="Carrier" evidence="1">
    <location>
        <begin position="8"/>
        <end position="92"/>
    </location>
</feature>
<protein>
    <submittedName>
        <fullName evidence="2">Acyl carrier protein</fullName>
    </submittedName>
</protein>
<evidence type="ECO:0000259" key="1">
    <source>
        <dbReference type="PROSITE" id="PS50075"/>
    </source>
</evidence>
<dbReference type="Proteomes" id="UP000324233">
    <property type="component" value="Chromosome"/>
</dbReference>
<reference evidence="2 3" key="1">
    <citation type="submission" date="2019-08" db="EMBL/GenBank/DDBJ databases">
        <title>Deep-cultivation of Planctomycetes and their phenomic and genomic characterization uncovers novel biology.</title>
        <authorList>
            <person name="Wiegand S."/>
            <person name="Jogler M."/>
            <person name="Boedeker C."/>
            <person name="Pinto D."/>
            <person name="Vollmers J."/>
            <person name="Rivas-Marin E."/>
            <person name="Kohn T."/>
            <person name="Peeters S.H."/>
            <person name="Heuer A."/>
            <person name="Rast P."/>
            <person name="Oberbeckmann S."/>
            <person name="Bunk B."/>
            <person name="Jeske O."/>
            <person name="Meyerdierks A."/>
            <person name="Storesund J.E."/>
            <person name="Kallscheuer N."/>
            <person name="Luecker S."/>
            <person name="Lage O.M."/>
            <person name="Pohl T."/>
            <person name="Merkel B.J."/>
            <person name="Hornburger P."/>
            <person name="Mueller R.-W."/>
            <person name="Bruemmer F."/>
            <person name="Labrenz M."/>
            <person name="Spormann A.M."/>
            <person name="Op den Camp H."/>
            <person name="Overmann J."/>
            <person name="Amann R."/>
            <person name="Jetten M.S.M."/>
            <person name="Mascher T."/>
            <person name="Medema M.H."/>
            <person name="Devos D.P."/>
            <person name="Kaster A.-K."/>
            <person name="Ovreas L."/>
            <person name="Rohde M."/>
            <person name="Galperin M.Y."/>
            <person name="Jogler C."/>
        </authorList>
    </citation>
    <scope>NUCLEOTIDE SEQUENCE [LARGE SCALE GENOMIC DNA]</scope>
    <source>
        <strain evidence="2 3">OJF2</strain>
    </source>
</reference>
<dbReference type="Gene3D" id="1.10.1200.10">
    <property type="entry name" value="ACP-like"/>
    <property type="match status" value="1"/>
</dbReference>
<keyword evidence="3" id="KW-1185">Reference proteome</keyword>
<dbReference type="EMBL" id="CP042997">
    <property type="protein sequence ID" value="QEH32612.1"/>
    <property type="molecule type" value="Genomic_DNA"/>
</dbReference>
<gene>
    <name evidence="2" type="ORF">OJF2_10910</name>
</gene>
<dbReference type="InterPro" id="IPR009081">
    <property type="entry name" value="PP-bd_ACP"/>
</dbReference>
<accession>A0A5B9VWK3</accession>
<organism evidence="2 3">
    <name type="scientific">Aquisphaera giovannonii</name>
    <dbReference type="NCBI Taxonomy" id="406548"/>
    <lineage>
        <taxon>Bacteria</taxon>
        <taxon>Pseudomonadati</taxon>
        <taxon>Planctomycetota</taxon>
        <taxon>Planctomycetia</taxon>
        <taxon>Isosphaerales</taxon>
        <taxon>Isosphaeraceae</taxon>
        <taxon>Aquisphaera</taxon>
    </lineage>
</organism>
<name>A0A5B9VWK3_9BACT</name>